<organism evidence="7 8">
    <name type="scientific">Coptis chinensis</name>
    <dbReference type="NCBI Taxonomy" id="261450"/>
    <lineage>
        <taxon>Eukaryota</taxon>
        <taxon>Viridiplantae</taxon>
        <taxon>Streptophyta</taxon>
        <taxon>Embryophyta</taxon>
        <taxon>Tracheophyta</taxon>
        <taxon>Spermatophyta</taxon>
        <taxon>Magnoliopsida</taxon>
        <taxon>Ranunculales</taxon>
        <taxon>Ranunculaceae</taxon>
        <taxon>Coptidoideae</taxon>
        <taxon>Coptis</taxon>
    </lineage>
</organism>
<evidence type="ECO:0000313" key="8">
    <source>
        <dbReference type="Proteomes" id="UP000631114"/>
    </source>
</evidence>
<keyword evidence="3" id="KW-0805">Transcription regulation</keyword>
<comment type="subcellular location">
    <subcellularLocation>
        <location evidence="1">Nucleus</location>
    </subcellularLocation>
</comment>
<dbReference type="AlphaFoldDB" id="A0A835LQY7"/>
<evidence type="ECO:0000256" key="4">
    <source>
        <dbReference type="ARBA" id="ARBA00023163"/>
    </source>
</evidence>
<dbReference type="InterPro" id="IPR038217">
    <property type="entry name" value="MRG_C_sf"/>
</dbReference>
<dbReference type="InterPro" id="IPR008676">
    <property type="entry name" value="MRG"/>
</dbReference>
<protein>
    <recommendedName>
        <fullName evidence="6">MRG domain-containing protein</fullName>
    </recommendedName>
</protein>
<gene>
    <name evidence="7" type="ORF">IFM89_005073</name>
</gene>
<reference evidence="7 8" key="1">
    <citation type="submission" date="2020-10" db="EMBL/GenBank/DDBJ databases">
        <title>The Coptis chinensis genome and diversification of protoberbering-type alkaloids.</title>
        <authorList>
            <person name="Wang B."/>
            <person name="Shu S."/>
            <person name="Song C."/>
            <person name="Liu Y."/>
        </authorList>
    </citation>
    <scope>NUCLEOTIDE SEQUENCE [LARGE SCALE GENOMIC DNA]</scope>
    <source>
        <strain evidence="7">HL-2020</strain>
        <tissue evidence="7">Leaf</tissue>
    </source>
</reference>
<dbReference type="GO" id="GO:0048586">
    <property type="term" value="P:regulation of long-day photoperiodism, flowering"/>
    <property type="evidence" value="ECO:0007669"/>
    <property type="project" value="UniProtKB-ARBA"/>
</dbReference>
<dbReference type="PANTHER" id="PTHR10880">
    <property type="entry name" value="MORTALITY FACTOR 4-LIKE PROTEIN"/>
    <property type="match status" value="1"/>
</dbReference>
<evidence type="ECO:0000259" key="6">
    <source>
        <dbReference type="Pfam" id="PF05712"/>
    </source>
</evidence>
<name>A0A835LQY7_9MAGN</name>
<keyword evidence="5" id="KW-0539">Nucleus</keyword>
<proteinExistence type="predicted"/>
<dbReference type="InterPro" id="IPR026541">
    <property type="entry name" value="MRG_dom"/>
</dbReference>
<evidence type="ECO:0000256" key="1">
    <source>
        <dbReference type="ARBA" id="ARBA00004123"/>
    </source>
</evidence>
<dbReference type="FunFam" id="1.10.274.30:FF:000005">
    <property type="entry name" value="Chromatin modification-related protein EAF3"/>
    <property type="match status" value="1"/>
</dbReference>
<dbReference type="Pfam" id="PF05712">
    <property type="entry name" value="MRG"/>
    <property type="match status" value="1"/>
</dbReference>
<dbReference type="GO" id="GO:0006325">
    <property type="term" value="P:chromatin organization"/>
    <property type="evidence" value="ECO:0007669"/>
    <property type="project" value="UniProtKB-KW"/>
</dbReference>
<dbReference type="PANTHER" id="PTHR10880:SF15">
    <property type="entry name" value="MSL COMPLEX SUBUNIT 3"/>
    <property type="match status" value="1"/>
</dbReference>
<evidence type="ECO:0000313" key="7">
    <source>
        <dbReference type="EMBL" id="KAF9600249.1"/>
    </source>
</evidence>
<dbReference type="Proteomes" id="UP000631114">
    <property type="component" value="Unassembled WGS sequence"/>
</dbReference>
<keyword evidence="8" id="KW-1185">Reference proteome</keyword>
<evidence type="ECO:0000256" key="3">
    <source>
        <dbReference type="ARBA" id="ARBA00023015"/>
    </source>
</evidence>
<dbReference type="OrthoDB" id="124855at2759"/>
<evidence type="ECO:0000256" key="2">
    <source>
        <dbReference type="ARBA" id="ARBA00022853"/>
    </source>
</evidence>
<keyword evidence="2" id="KW-0156">Chromatin regulator</keyword>
<feature type="domain" description="MRG" evidence="6">
    <location>
        <begin position="3"/>
        <end position="161"/>
    </location>
</feature>
<dbReference type="PROSITE" id="PS51640">
    <property type="entry name" value="MRG"/>
    <property type="match status" value="1"/>
</dbReference>
<dbReference type="GO" id="GO:0000123">
    <property type="term" value="C:histone acetyltransferase complex"/>
    <property type="evidence" value="ECO:0007669"/>
    <property type="project" value="TreeGrafter"/>
</dbReference>
<dbReference type="GO" id="GO:0005634">
    <property type="term" value="C:nucleus"/>
    <property type="evidence" value="ECO:0007669"/>
    <property type="project" value="UniProtKB-SubCell"/>
</dbReference>
<evidence type="ECO:0000256" key="5">
    <source>
        <dbReference type="ARBA" id="ARBA00023242"/>
    </source>
</evidence>
<dbReference type="Gene3D" id="1.10.274.30">
    <property type="entry name" value="MRG domain"/>
    <property type="match status" value="1"/>
</dbReference>
<dbReference type="GO" id="GO:1990841">
    <property type="term" value="F:promoter-specific chromatin binding"/>
    <property type="evidence" value="ECO:0007669"/>
    <property type="project" value="UniProtKB-ARBA"/>
</dbReference>
<sequence>EKDTVSTNKHVKVQIPSTLKKQLLDDCEYVTQLGKLVKLPRAPCVDDIMKKYLDHKSKKDAIIGESVGEILKGLRSYFDKALPIMLLYKKEFQQYREAIANNTSPSTVYGAEHLLRLFVKLPEMLTYANIDEETMTQLLQNLHDFLKFLQKSQSMFFLSTYDVSQGVEANSMEDDD</sequence>
<feature type="non-terminal residue" evidence="7">
    <location>
        <position position="1"/>
    </location>
</feature>
<dbReference type="GO" id="GO:0006355">
    <property type="term" value="P:regulation of DNA-templated transcription"/>
    <property type="evidence" value="ECO:0007669"/>
    <property type="project" value="InterPro"/>
</dbReference>
<dbReference type="EMBL" id="JADFTS010000006">
    <property type="protein sequence ID" value="KAF9600249.1"/>
    <property type="molecule type" value="Genomic_DNA"/>
</dbReference>
<accession>A0A835LQY7</accession>
<keyword evidence="4" id="KW-0804">Transcription</keyword>
<comment type="caution">
    <text evidence="7">The sequence shown here is derived from an EMBL/GenBank/DDBJ whole genome shotgun (WGS) entry which is preliminary data.</text>
</comment>